<dbReference type="SUPFAM" id="SSF117281">
    <property type="entry name" value="Kelch motif"/>
    <property type="match status" value="1"/>
</dbReference>
<evidence type="ECO:0000256" key="3">
    <source>
        <dbReference type="SAM" id="MobiDB-lite"/>
    </source>
</evidence>
<feature type="compositionally biased region" description="Low complexity" evidence="3">
    <location>
        <begin position="476"/>
        <end position="488"/>
    </location>
</feature>
<evidence type="ECO:0000256" key="5">
    <source>
        <dbReference type="SAM" id="SignalP"/>
    </source>
</evidence>
<keyword evidence="1" id="KW-0677">Repeat</keyword>
<evidence type="ECO:0000256" key="2">
    <source>
        <dbReference type="ARBA" id="ARBA00023004"/>
    </source>
</evidence>
<feature type="signal peptide" evidence="5">
    <location>
        <begin position="1"/>
        <end position="23"/>
    </location>
</feature>
<dbReference type="PANTHER" id="PTHR47435:SF4">
    <property type="entry name" value="KELCH REPEAT PROTEIN (AFU_ORTHOLOGUE AFUA_5G12780)"/>
    <property type="match status" value="1"/>
</dbReference>
<proteinExistence type="predicted"/>
<feature type="region of interest" description="Disordered" evidence="3">
    <location>
        <begin position="473"/>
        <end position="495"/>
    </location>
</feature>
<protein>
    <submittedName>
        <fullName evidence="6">Uncharacterized protein</fullName>
    </submittedName>
</protein>
<dbReference type="InterPro" id="IPR015915">
    <property type="entry name" value="Kelch-typ_b-propeller"/>
</dbReference>
<keyword evidence="7" id="KW-1185">Reference proteome</keyword>
<dbReference type="Gene3D" id="2.120.10.80">
    <property type="entry name" value="Kelch-type beta propeller"/>
    <property type="match status" value="1"/>
</dbReference>
<evidence type="ECO:0000256" key="1">
    <source>
        <dbReference type="ARBA" id="ARBA00022737"/>
    </source>
</evidence>
<dbReference type="EMBL" id="ML978136">
    <property type="protein sequence ID" value="KAF2093748.1"/>
    <property type="molecule type" value="Genomic_DNA"/>
</dbReference>
<keyword evidence="5" id="KW-0732">Signal</keyword>
<evidence type="ECO:0000256" key="4">
    <source>
        <dbReference type="SAM" id="Phobius"/>
    </source>
</evidence>
<keyword evidence="4" id="KW-0472">Membrane</keyword>
<dbReference type="GO" id="GO:0019760">
    <property type="term" value="P:glucosinolate metabolic process"/>
    <property type="evidence" value="ECO:0007669"/>
    <property type="project" value="UniProtKB-ARBA"/>
</dbReference>
<comment type="caution">
    <text evidence="6">The sequence shown here is derived from an EMBL/GenBank/DDBJ whole genome shotgun (WGS) entry which is preliminary data.</text>
</comment>
<organism evidence="6 7">
    <name type="scientific">Rhizodiscina lignyota</name>
    <dbReference type="NCBI Taxonomy" id="1504668"/>
    <lineage>
        <taxon>Eukaryota</taxon>
        <taxon>Fungi</taxon>
        <taxon>Dikarya</taxon>
        <taxon>Ascomycota</taxon>
        <taxon>Pezizomycotina</taxon>
        <taxon>Dothideomycetes</taxon>
        <taxon>Pleosporomycetidae</taxon>
        <taxon>Aulographales</taxon>
        <taxon>Rhizodiscinaceae</taxon>
        <taxon>Rhizodiscina</taxon>
    </lineage>
</organism>
<keyword evidence="4" id="KW-1133">Transmembrane helix</keyword>
<evidence type="ECO:0000313" key="7">
    <source>
        <dbReference type="Proteomes" id="UP000799772"/>
    </source>
</evidence>
<accession>A0A9P4M1N0</accession>
<dbReference type="OrthoDB" id="10251809at2759"/>
<sequence length="597" mass="64348">MTRVNLFLFCVLSGLSQSAQTWAQDMGDELRNGFIRRFYHGSFIIGNGLYIDGGEYVVKIGDKNQQAVLNQTIAIDLSQSFSTNASSNGGDIAMTFIDKGQCPNFNDVVFWEDPSNGVAYAFGGGLSLAPSAVGGSPPSEALWKFTQDSGSLGGSWNQVFSSSNMGWQNVRRSTNGLSGSGASGGFFLGGLYNNLSSPEAQSDLDFPSQGMEIFNYSTQSLSYLPAYNYSSTGTGVAGGLAYVPTWGSAGLVVALGGQVAIDENAWDGGSYRSLGNISVFDPASGSWYAQMASGDIPSNRSKFCTVGARGGDNSTYEIFVYGGRYGPDPLGQNPDSDLIAVNKMLDEVYVLSIPAFQWFKANYTSEDLRMRHNCHAIGRQMISVGGFNQAHPAIDNALPIYENSTYWLAINDKDKYAQGIKVFDLTSLQWADQWVHTTPSYDLPTVVQQFYSNRKSKYPDSWSDSKLQSIFEKTSTKTSTSPSPSPSGKGKDSGSHDHAGLIAGCIVGGVLILALIVAITWCISGRRTPTGQGFFRTSDAVGISRHVAYNHGGQPSTELEGLDRTIHEVDVPPAELGSKVELRHELPRTELPRELPG</sequence>
<feature type="chain" id="PRO_5040379055" evidence="5">
    <location>
        <begin position="24"/>
        <end position="597"/>
    </location>
</feature>
<dbReference type="PANTHER" id="PTHR47435">
    <property type="entry name" value="KELCH REPEAT PROTEIN (AFU_ORTHOLOGUE AFUA_5G12780)"/>
    <property type="match status" value="1"/>
</dbReference>
<dbReference type="AlphaFoldDB" id="A0A9P4M1N0"/>
<feature type="transmembrane region" description="Helical" evidence="4">
    <location>
        <begin position="501"/>
        <end position="523"/>
    </location>
</feature>
<keyword evidence="4" id="KW-0812">Transmembrane</keyword>
<keyword evidence="2" id="KW-0408">Iron</keyword>
<name>A0A9P4M1N0_9PEZI</name>
<reference evidence="6" key="1">
    <citation type="journal article" date="2020" name="Stud. Mycol.">
        <title>101 Dothideomycetes genomes: a test case for predicting lifestyles and emergence of pathogens.</title>
        <authorList>
            <person name="Haridas S."/>
            <person name="Albert R."/>
            <person name="Binder M."/>
            <person name="Bloem J."/>
            <person name="Labutti K."/>
            <person name="Salamov A."/>
            <person name="Andreopoulos B."/>
            <person name="Baker S."/>
            <person name="Barry K."/>
            <person name="Bills G."/>
            <person name="Bluhm B."/>
            <person name="Cannon C."/>
            <person name="Castanera R."/>
            <person name="Culley D."/>
            <person name="Daum C."/>
            <person name="Ezra D."/>
            <person name="Gonzalez J."/>
            <person name="Henrissat B."/>
            <person name="Kuo A."/>
            <person name="Liang C."/>
            <person name="Lipzen A."/>
            <person name="Lutzoni F."/>
            <person name="Magnuson J."/>
            <person name="Mondo S."/>
            <person name="Nolan M."/>
            <person name="Ohm R."/>
            <person name="Pangilinan J."/>
            <person name="Park H.-J."/>
            <person name="Ramirez L."/>
            <person name="Alfaro M."/>
            <person name="Sun H."/>
            <person name="Tritt A."/>
            <person name="Yoshinaga Y."/>
            <person name="Zwiers L.-H."/>
            <person name="Turgeon B."/>
            <person name="Goodwin S."/>
            <person name="Spatafora J."/>
            <person name="Crous P."/>
            <person name="Grigoriev I."/>
        </authorList>
    </citation>
    <scope>NUCLEOTIDE SEQUENCE</scope>
    <source>
        <strain evidence="6">CBS 133067</strain>
    </source>
</reference>
<gene>
    <name evidence="6" type="ORF">NA57DRAFT_80746</name>
</gene>
<evidence type="ECO:0000313" key="6">
    <source>
        <dbReference type="EMBL" id="KAF2093748.1"/>
    </source>
</evidence>
<dbReference type="Proteomes" id="UP000799772">
    <property type="component" value="Unassembled WGS sequence"/>
</dbReference>